<comment type="caution">
    <text evidence="2">The sequence shown here is derived from an EMBL/GenBank/DDBJ whole genome shotgun (WGS) entry which is preliminary data.</text>
</comment>
<dbReference type="InterPro" id="IPR028073">
    <property type="entry name" value="PHTB1_N_dom"/>
</dbReference>
<dbReference type="GO" id="GO:0034464">
    <property type="term" value="C:BBSome"/>
    <property type="evidence" value="ECO:0007669"/>
    <property type="project" value="InterPro"/>
</dbReference>
<feature type="domain" description="PTHB1 N-terminal" evidence="1">
    <location>
        <begin position="1"/>
        <end position="432"/>
    </location>
</feature>
<evidence type="ECO:0000313" key="2">
    <source>
        <dbReference type="EMBL" id="KWX15958.1"/>
    </source>
</evidence>
<evidence type="ECO:0000313" key="3">
    <source>
        <dbReference type="Proteomes" id="UP000070089"/>
    </source>
</evidence>
<gene>
    <name evidence="2" type="ORF">QR46_0099</name>
</gene>
<sequence>MSLFSTVPCWSHALEGRFDAKAVIVSNVMRTKTNSAQIIAGSLEGRITVLRTESNESEALTNKVFSSETGSPILGLELGFFTGPSSLVDEVADKAENLELAVVHPQSIEIYNPKRLQDGDVGLELASTLQFSRYIVSTCVITSPSSSTKNDVILYHSKLAVRTDDGTLHICTRRIIATHRLGLMYSFPTPMVFCPATNSLVISTFDYTITSFSYTDIVDEAKGEVWNSNTEHVAQSMGAFSEEENPLSRATAPVGKDIELSQLKPQWTYVIGERIQQLSCGRCFGVDSGTEGEIIILHAHGMTLVNASTGSLSVENQLPEGLLFGMALFRVASKDKGSTSQSTRRRRVTLPEISSLITLDSNKTLHLFRGGELKWTSKLSDSIEEPIGIHTPQCMGQQFASRNPPKICGQSGLFVIHSRTGSIQVHFFGTRPLDASGRSGGLIPSLLSPIAIPKQAVAKVLMEEAQKQLNALKIKHSSTCAHEGEVISMTCGINKFYKEGDISYTIVEVLIKNVSGQLTTVTLGVTGCGNQEEPITDLSSFMEYQSSLSSDRKNIHAPLAGPPSSFIQLGNKECLKPVTSTTVQISNGASSAVYLKLGISDFSFFASPSLHVSIFADIKVTSEENLISKPFVLTRSLTLPLFSSAIVRENSALLGTCDTPLKISLRITPKEPFSTLHELLLKRPFSTSILSEIGKRSPNSMLIVAGAHGQIVISFQDAQFHITSTTIETLVLGIEFLLGYKSFFQIIGVDYNKEVILNNLLHVYEQYVELDSALEKINLRLGVTSELVADVLQLVAEAIPRVPSDMQLFDVDFTKLLPKYSQLSYQSVLGDIGFLTQTTFSQSQSILSATRCSNVGEKVDALLSYYELQLRDAQQMSDNRQYVLHQLKASMNVIVGIVGINFLIRGESTEGEFEQLRQCLTDFENASHLCYFITHYSKQNDNSMSHPHTCDFTNSATPNQFLSAVCDLLAKFAR</sequence>
<dbReference type="GO" id="GO:0060271">
    <property type="term" value="P:cilium assembly"/>
    <property type="evidence" value="ECO:0007669"/>
    <property type="project" value="TreeGrafter"/>
</dbReference>
<organism evidence="2 3">
    <name type="scientific">Giardia duodenalis assemblage B</name>
    <dbReference type="NCBI Taxonomy" id="1394984"/>
    <lineage>
        <taxon>Eukaryota</taxon>
        <taxon>Metamonada</taxon>
        <taxon>Diplomonadida</taxon>
        <taxon>Hexamitidae</taxon>
        <taxon>Giardiinae</taxon>
        <taxon>Giardia</taxon>
    </lineage>
</organism>
<dbReference type="OrthoDB" id="10262646at2759"/>
<dbReference type="AlphaFoldDB" id="A0A132P0V0"/>
<dbReference type="InterPro" id="IPR026511">
    <property type="entry name" value="PTHB1"/>
</dbReference>
<dbReference type="VEuPathDB" id="GiardiaDB:QR46_0099"/>
<evidence type="ECO:0000259" key="1">
    <source>
        <dbReference type="Pfam" id="PF14727"/>
    </source>
</evidence>
<reference evidence="2 3" key="1">
    <citation type="journal article" date="2015" name="Mol. Biochem. Parasitol.">
        <title>Identification of polymorphic genes for use in assemblage B genotyping assays through comparative genomics of multiple assemblage B Giardia duodenalis isolates.</title>
        <authorList>
            <person name="Wielinga C."/>
            <person name="Thompson R.C."/>
            <person name="Monis P."/>
            <person name="Ryan U."/>
        </authorList>
    </citation>
    <scope>NUCLEOTIDE SEQUENCE [LARGE SCALE GENOMIC DNA]</scope>
    <source>
        <strain evidence="2 3">BAH15c1</strain>
    </source>
</reference>
<dbReference type="Pfam" id="PF14727">
    <property type="entry name" value="PHTB1_N"/>
    <property type="match status" value="1"/>
</dbReference>
<accession>A0A132P0V0</accession>
<dbReference type="GO" id="GO:0016020">
    <property type="term" value="C:membrane"/>
    <property type="evidence" value="ECO:0007669"/>
    <property type="project" value="TreeGrafter"/>
</dbReference>
<dbReference type="EMBL" id="JXTI01000001">
    <property type="protein sequence ID" value="KWX15958.1"/>
    <property type="molecule type" value="Genomic_DNA"/>
</dbReference>
<dbReference type="Proteomes" id="UP000070089">
    <property type="component" value="Unassembled WGS sequence"/>
</dbReference>
<protein>
    <recommendedName>
        <fullName evidence="1">PTHB1 N-terminal domain-containing protein</fullName>
    </recommendedName>
</protein>
<dbReference type="PANTHER" id="PTHR20991:SF0">
    <property type="entry name" value="PROTEIN PTHB1"/>
    <property type="match status" value="1"/>
</dbReference>
<dbReference type="PANTHER" id="PTHR20991">
    <property type="entry name" value="PARATHYROID HORMONE-RESPONSIVE B1 GENE"/>
    <property type="match status" value="1"/>
</dbReference>
<proteinExistence type="predicted"/>
<name>A0A132P0V0_GIAIN</name>